<dbReference type="InterPro" id="IPR013325">
    <property type="entry name" value="RNA_pol_sigma_r2"/>
</dbReference>
<dbReference type="AlphaFoldDB" id="A0A921GGD6"/>
<reference evidence="3" key="1">
    <citation type="journal article" date="2021" name="PeerJ">
        <title>Extensive microbial diversity within the chicken gut microbiome revealed by metagenomics and culture.</title>
        <authorList>
            <person name="Gilroy R."/>
            <person name="Ravi A."/>
            <person name="Getino M."/>
            <person name="Pursley I."/>
            <person name="Horton D.L."/>
            <person name="Alikhan N.F."/>
            <person name="Baker D."/>
            <person name="Gharbi K."/>
            <person name="Hall N."/>
            <person name="Watson M."/>
            <person name="Adriaenssens E.M."/>
            <person name="Foster-Nyarko E."/>
            <person name="Jarju S."/>
            <person name="Secka A."/>
            <person name="Antonio M."/>
            <person name="Oren A."/>
            <person name="Chaudhuri R.R."/>
            <person name="La Ragione R."/>
            <person name="Hildebrand F."/>
            <person name="Pallen M.J."/>
        </authorList>
    </citation>
    <scope>NUCLEOTIDE SEQUENCE</scope>
    <source>
        <strain evidence="3">CHK124-7917</strain>
    </source>
</reference>
<evidence type="ECO:0000313" key="4">
    <source>
        <dbReference type="Proteomes" id="UP000697330"/>
    </source>
</evidence>
<dbReference type="GO" id="GO:0016987">
    <property type="term" value="F:sigma factor activity"/>
    <property type="evidence" value="ECO:0007669"/>
    <property type="project" value="InterPro"/>
</dbReference>
<evidence type="ECO:0000259" key="2">
    <source>
        <dbReference type="Pfam" id="PF00140"/>
    </source>
</evidence>
<dbReference type="Pfam" id="PF00140">
    <property type="entry name" value="Sigma70_r1_2"/>
    <property type="match status" value="1"/>
</dbReference>
<dbReference type="EMBL" id="DYWQ01000110">
    <property type="protein sequence ID" value="HJF45603.1"/>
    <property type="molecule type" value="Genomic_DNA"/>
</dbReference>
<gene>
    <name evidence="3" type="ORF">K8U72_07475</name>
</gene>
<dbReference type="SUPFAM" id="SSF88946">
    <property type="entry name" value="Sigma2 domain of RNA polymerase sigma factors"/>
    <property type="match status" value="1"/>
</dbReference>
<feature type="compositionally biased region" description="Basic residues" evidence="1">
    <location>
        <begin position="123"/>
        <end position="135"/>
    </location>
</feature>
<comment type="caution">
    <text evidence="3">The sequence shown here is derived from an EMBL/GenBank/DDBJ whole genome shotgun (WGS) entry which is preliminary data.</text>
</comment>
<dbReference type="InterPro" id="IPR050239">
    <property type="entry name" value="Sigma-70_RNA_pol_init_factors"/>
</dbReference>
<dbReference type="Gene3D" id="1.10.601.10">
    <property type="entry name" value="RNA Polymerase Primary Sigma Factor"/>
    <property type="match status" value="2"/>
</dbReference>
<dbReference type="InterPro" id="IPR009042">
    <property type="entry name" value="RNA_pol_sigma70_r1_2"/>
</dbReference>
<feature type="region of interest" description="Disordered" evidence="1">
    <location>
        <begin position="64"/>
        <end position="140"/>
    </location>
</feature>
<dbReference type="GO" id="GO:0006352">
    <property type="term" value="P:DNA-templated transcription initiation"/>
    <property type="evidence" value="ECO:0007669"/>
    <property type="project" value="InterPro"/>
</dbReference>
<accession>A0A921GGD6</accession>
<dbReference type="Proteomes" id="UP000697330">
    <property type="component" value="Unassembled WGS sequence"/>
</dbReference>
<dbReference type="RefSeq" id="WP_274959338.1">
    <property type="nucleotide sequence ID" value="NZ_DYWQ01000110.1"/>
</dbReference>
<evidence type="ECO:0000256" key="1">
    <source>
        <dbReference type="SAM" id="MobiDB-lite"/>
    </source>
</evidence>
<feature type="compositionally biased region" description="Acidic residues" evidence="1">
    <location>
        <begin position="78"/>
        <end position="105"/>
    </location>
</feature>
<feature type="non-terminal residue" evidence="3">
    <location>
        <position position="235"/>
    </location>
</feature>
<dbReference type="PANTHER" id="PTHR30603">
    <property type="entry name" value="RNA POLYMERASE SIGMA FACTOR RPO"/>
    <property type="match status" value="1"/>
</dbReference>
<protein>
    <submittedName>
        <fullName evidence="3">RNA polymerase sigma factor RpoD</fullName>
    </submittedName>
</protein>
<dbReference type="GO" id="GO:0003677">
    <property type="term" value="F:DNA binding"/>
    <property type="evidence" value="ECO:0007669"/>
    <property type="project" value="InterPro"/>
</dbReference>
<evidence type="ECO:0000313" key="3">
    <source>
        <dbReference type="EMBL" id="HJF45603.1"/>
    </source>
</evidence>
<organism evidence="3 4">
    <name type="scientific">Thermophilibacter provencensis</name>
    <dbReference type="NCBI Taxonomy" id="1852386"/>
    <lineage>
        <taxon>Bacteria</taxon>
        <taxon>Bacillati</taxon>
        <taxon>Actinomycetota</taxon>
        <taxon>Coriobacteriia</taxon>
        <taxon>Coriobacteriales</taxon>
        <taxon>Atopobiaceae</taxon>
        <taxon>Thermophilibacter</taxon>
    </lineage>
</organism>
<name>A0A921GGD6_9ACTN</name>
<feature type="domain" description="RNA polymerase sigma-70 region 1.2" evidence="2">
    <location>
        <begin position="148"/>
        <end position="180"/>
    </location>
</feature>
<reference evidence="3" key="2">
    <citation type="submission" date="2021-09" db="EMBL/GenBank/DDBJ databases">
        <authorList>
            <person name="Gilroy R."/>
        </authorList>
    </citation>
    <scope>NUCLEOTIDE SEQUENCE</scope>
    <source>
        <strain evidence="3">CHK124-7917</strain>
    </source>
</reference>
<sequence length="235" mass="25615">MAGSKKKSDSKLSEELTRVLDELAGGAKASASVSEDDIQLAIRDIDVDSEELSDLYDALRAKGVEITSNESSGQEFSSGDDSEDDFDDDDVSSDEFDDEEGESESAAEAKAVKEALRSVPKAKTAKPKRSSRARARRQDTSTVMLTGDPVRMYLKEIGKVDLLTASEEVHLAMKIEAGTEATDKLEAAEAGELELTRAEQRRLMRIEQVGLDAKQQLISANLRLVVSIAKRYVGR</sequence>
<proteinExistence type="predicted"/>
<dbReference type="PANTHER" id="PTHR30603:SF60">
    <property type="entry name" value="RNA POLYMERASE SIGMA FACTOR RPOD"/>
    <property type="match status" value="1"/>
</dbReference>